<dbReference type="AlphaFoldDB" id="A0A433RQV6"/>
<evidence type="ECO:0000256" key="1">
    <source>
        <dbReference type="SAM" id="Phobius"/>
    </source>
</evidence>
<organism evidence="2 3">
    <name type="scientific">Candidatus Kurthia intestinigallinarum</name>
    <dbReference type="NCBI Taxonomy" id="1562256"/>
    <lineage>
        <taxon>Bacteria</taxon>
        <taxon>Bacillati</taxon>
        <taxon>Bacillota</taxon>
        <taxon>Bacilli</taxon>
        <taxon>Bacillales</taxon>
        <taxon>Caryophanaceae</taxon>
        <taxon>Kurthia</taxon>
    </lineage>
</organism>
<keyword evidence="1" id="KW-0812">Transmembrane</keyword>
<dbReference type="OrthoDB" id="2456013at2"/>
<evidence type="ECO:0000313" key="2">
    <source>
        <dbReference type="EMBL" id="RUS53096.1"/>
    </source>
</evidence>
<feature type="transmembrane region" description="Helical" evidence="1">
    <location>
        <begin position="7"/>
        <end position="27"/>
    </location>
</feature>
<proteinExistence type="predicted"/>
<dbReference type="EMBL" id="JTFC01000041">
    <property type="protein sequence ID" value="RUS53096.1"/>
    <property type="molecule type" value="Genomic_DNA"/>
</dbReference>
<keyword evidence="1" id="KW-0472">Membrane</keyword>
<protein>
    <submittedName>
        <fullName evidence="2">Uncharacterized protein</fullName>
    </submittedName>
</protein>
<keyword evidence="1" id="KW-1133">Transmembrane helix</keyword>
<reference evidence="2 3" key="1">
    <citation type="submission" date="2014-11" db="EMBL/GenBank/DDBJ databases">
        <title>Genome sequence and analysis of novel Kurthia sp.</title>
        <authorList>
            <person name="Lawson J.N."/>
            <person name="Gonzalez J.E."/>
            <person name="Rinauldi L."/>
            <person name="Xuan Z."/>
            <person name="Firman A."/>
            <person name="Shaddox L."/>
            <person name="Trudeau A."/>
            <person name="Shah S."/>
            <person name="Reiman D."/>
        </authorList>
    </citation>
    <scope>NUCLEOTIDE SEQUENCE [LARGE SCALE GENOMIC DNA]</scope>
    <source>
        <strain evidence="2 3">3B1D</strain>
    </source>
</reference>
<feature type="transmembrane region" description="Helical" evidence="1">
    <location>
        <begin position="33"/>
        <end position="54"/>
    </location>
</feature>
<evidence type="ECO:0000313" key="3">
    <source>
        <dbReference type="Proteomes" id="UP000288623"/>
    </source>
</evidence>
<sequence>MKNKKFLNSLGLIMLIIFGGNFVVNYIRHDQFGTVELIGGIIGIVLLLIGGIVIKNDAPNKER</sequence>
<dbReference type="Proteomes" id="UP000288623">
    <property type="component" value="Unassembled WGS sequence"/>
</dbReference>
<name>A0A433RQV6_9BACL</name>
<comment type="caution">
    <text evidence="2">The sequence shown here is derived from an EMBL/GenBank/DDBJ whole genome shotgun (WGS) entry which is preliminary data.</text>
</comment>
<dbReference type="RefSeq" id="WP_029498889.1">
    <property type="nucleotide sequence ID" value="NZ_JTFC01000041.1"/>
</dbReference>
<accession>A0A433RQV6</accession>
<gene>
    <name evidence="2" type="ORF">QI30_16230</name>
</gene>
<keyword evidence="3" id="KW-1185">Reference proteome</keyword>